<reference evidence="2" key="1">
    <citation type="journal article" date="2021" name="New Phytol.">
        <title>Evolutionary innovations through gain and loss of genes in the ectomycorrhizal Boletales.</title>
        <authorList>
            <person name="Wu G."/>
            <person name="Miyauchi S."/>
            <person name="Morin E."/>
            <person name="Kuo A."/>
            <person name="Drula E."/>
            <person name="Varga T."/>
            <person name="Kohler A."/>
            <person name="Feng B."/>
            <person name="Cao Y."/>
            <person name="Lipzen A."/>
            <person name="Daum C."/>
            <person name="Hundley H."/>
            <person name="Pangilinan J."/>
            <person name="Johnson J."/>
            <person name="Barry K."/>
            <person name="LaButti K."/>
            <person name="Ng V."/>
            <person name="Ahrendt S."/>
            <person name="Min B."/>
            <person name="Choi I.G."/>
            <person name="Park H."/>
            <person name="Plett J.M."/>
            <person name="Magnuson J."/>
            <person name="Spatafora J.W."/>
            <person name="Nagy L.G."/>
            <person name="Henrissat B."/>
            <person name="Grigoriev I.V."/>
            <person name="Yang Z.L."/>
            <person name="Xu J."/>
            <person name="Martin F.M."/>
        </authorList>
    </citation>
    <scope>NUCLEOTIDE SEQUENCE</scope>
    <source>
        <strain evidence="2">KKN 215</strain>
    </source>
</reference>
<dbReference type="Proteomes" id="UP000813824">
    <property type="component" value="Unassembled WGS sequence"/>
</dbReference>
<dbReference type="EMBL" id="JAEVFJ010000053">
    <property type="protein sequence ID" value="KAH8080726.1"/>
    <property type="molecule type" value="Genomic_DNA"/>
</dbReference>
<dbReference type="AlphaFoldDB" id="A0A8K0UEF6"/>
<dbReference type="OrthoDB" id="2745718at2759"/>
<protein>
    <submittedName>
        <fullName evidence="2">Uncharacterized protein</fullName>
    </submittedName>
</protein>
<gene>
    <name evidence="2" type="ORF">BXZ70DRAFT_1012482</name>
</gene>
<evidence type="ECO:0000313" key="2">
    <source>
        <dbReference type="EMBL" id="KAH8080726.1"/>
    </source>
</evidence>
<evidence type="ECO:0000256" key="1">
    <source>
        <dbReference type="SAM" id="MobiDB-lite"/>
    </source>
</evidence>
<proteinExistence type="predicted"/>
<name>A0A8K0UEF6_9AGAR</name>
<comment type="caution">
    <text evidence="2">The sequence shown here is derived from an EMBL/GenBank/DDBJ whole genome shotgun (WGS) entry which is preliminary data.</text>
</comment>
<evidence type="ECO:0000313" key="3">
    <source>
        <dbReference type="Proteomes" id="UP000813824"/>
    </source>
</evidence>
<organism evidence="2 3">
    <name type="scientific">Cristinia sonorae</name>
    <dbReference type="NCBI Taxonomy" id="1940300"/>
    <lineage>
        <taxon>Eukaryota</taxon>
        <taxon>Fungi</taxon>
        <taxon>Dikarya</taxon>
        <taxon>Basidiomycota</taxon>
        <taxon>Agaricomycotina</taxon>
        <taxon>Agaricomycetes</taxon>
        <taxon>Agaricomycetidae</taxon>
        <taxon>Agaricales</taxon>
        <taxon>Pleurotineae</taxon>
        <taxon>Stephanosporaceae</taxon>
        <taxon>Cristinia</taxon>
    </lineage>
</organism>
<accession>A0A8K0UEF6</accession>
<keyword evidence="3" id="KW-1185">Reference proteome</keyword>
<sequence length="465" mass="50013">MQTYQTELAREGLADGSPGGSVTATRLQSLLDRRAAWDAFQPTRRIDLRIDSTKTWAYSDNHLVWHGAEDDLTHVLQIPSKFRGIEEITWTIPDLPVNTELDSKDDVVETIAIDPGQDLVVVASTKLTDVEGASILDLYSRRLSNGENHPSSQTPAILFNWPLGHSEISPPDVQISGDTVAVSIRPEDDYYAKMLAVLNWRTGGVYVNIIGTSLSSAFIDDAHLLIGHDTPQSYVLSVVDLKAVAGITSDSPDILAANSLCQLRFPAKPANFADYKVSMSSSPPPFTTPGSGIVSQVPFHPGPERMISVDFDSDEGCRTALISSNTILDLVRRTNGTPREFAWEEWGPSGCALMPLAHVSAVKVHGNAAITVLPTQPGSNLSVVRFGAQQGGPLTAPIGANLPFASEDIQTLVPGDVRSWIVNSPLLAQSPVPGCEAHLGTDCVIIGTNSTTLSDPSTYLEIHCF</sequence>
<feature type="region of interest" description="Disordered" evidence="1">
    <location>
        <begin position="1"/>
        <end position="20"/>
    </location>
</feature>